<dbReference type="InterPro" id="IPR001647">
    <property type="entry name" value="HTH_TetR"/>
</dbReference>
<evidence type="ECO:0000256" key="3">
    <source>
        <dbReference type="ARBA" id="ARBA00023163"/>
    </source>
</evidence>
<evidence type="ECO:0000256" key="1">
    <source>
        <dbReference type="ARBA" id="ARBA00023015"/>
    </source>
</evidence>
<dbReference type="PROSITE" id="PS50977">
    <property type="entry name" value="HTH_TETR_2"/>
    <property type="match status" value="1"/>
</dbReference>
<evidence type="ECO:0000313" key="6">
    <source>
        <dbReference type="EMBL" id="USJ27418.1"/>
    </source>
</evidence>
<proteinExistence type="predicted"/>
<feature type="domain" description="HTH tetR-type" evidence="5">
    <location>
        <begin position="6"/>
        <end position="66"/>
    </location>
</feature>
<dbReference type="InterPro" id="IPR009057">
    <property type="entry name" value="Homeodomain-like_sf"/>
</dbReference>
<dbReference type="Pfam" id="PF00440">
    <property type="entry name" value="TetR_N"/>
    <property type="match status" value="1"/>
</dbReference>
<dbReference type="PANTHER" id="PTHR47506">
    <property type="entry name" value="TRANSCRIPTIONAL REGULATORY PROTEIN"/>
    <property type="match status" value="1"/>
</dbReference>
<keyword evidence="3" id="KW-0804">Transcription</keyword>
<organism evidence="6 7">
    <name type="scientific">Ensifer adhaerens</name>
    <name type="common">Sinorhizobium morelense</name>
    <dbReference type="NCBI Taxonomy" id="106592"/>
    <lineage>
        <taxon>Bacteria</taxon>
        <taxon>Pseudomonadati</taxon>
        <taxon>Pseudomonadota</taxon>
        <taxon>Alphaproteobacteria</taxon>
        <taxon>Hyphomicrobiales</taxon>
        <taxon>Rhizobiaceae</taxon>
        <taxon>Sinorhizobium/Ensifer group</taxon>
        <taxon>Ensifer</taxon>
    </lineage>
</organism>
<evidence type="ECO:0000256" key="4">
    <source>
        <dbReference type="PROSITE-ProRule" id="PRU00335"/>
    </source>
</evidence>
<accession>A0A9Q8YEG2</accession>
<protein>
    <submittedName>
        <fullName evidence="6">TetR/AcrR family transcriptional regulator</fullName>
    </submittedName>
</protein>
<dbReference type="Gene3D" id="1.10.357.10">
    <property type="entry name" value="Tetracycline Repressor, domain 2"/>
    <property type="match status" value="1"/>
</dbReference>
<feature type="DNA-binding region" description="H-T-H motif" evidence="4">
    <location>
        <begin position="29"/>
        <end position="48"/>
    </location>
</feature>
<dbReference type="PANTHER" id="PTHR47506:SF6">
    <property type="entry name" value="HTH-TYPE TRANSCRIPTIONAL REPRESSOR NEMR"/>
    <property type="match status" value="1"/>
</dbReference>
<dbReference type="OrthoDB" id="70491at2"/>
<reference evidence="6" key="1">
    <citation type="submission" date="2022-06" db="EMBL/GenBank/DDBJ databases">
        <title>Physiological and biochemical characterization and genomic elucidation of a strain of the genus Ensifer adhaerens M8 that combines arsenic oxidation and chromium reduction.</title>
        <authorList>
            <person name="Li X."/>
            <person name="Yu c."/>
        </authorList>
    </citation>
    <scope>NUCLEOTIDE SEQUENCE</scope>
    <source>
        <strain evidence="6">M8</strain>
        <plasmid evidence="6">pB</plasmid>
    </source>
</reference>
<geneLocation type="plasmid" evidence="6 7">
    <name>pB</name>
</geneLocation>
<dbReference type="GO" id="GO:0003677">
    <property type="term" value="F:DNA binding"/>
    <property type="evidence" value="ECO:0007669"/>
    <property type="project" value="UniProtKB-UniRule"/>
</dbReference>
<evidence type="ECO:0000313" key="7">
    <source>
        <dbReference type="Proteomes" id="UP001055460"/>
    </source>
</evidence>
<dbReference type="RefSeq" id="WP_110819542.1">
    <property type="nucleotide sequence ID" value="NZ_CAXURO020000003.1"/>
</dbReference>
<dbReference type="SUPFAM" id="SSF46689">
    <property type="entry name" value="Homeodomain-like"/>
    <property type="match status" value="1"/>
</dbReference>
<name>A0A9Q8YEG2_ENSAD</name>
<keyword evidence="2 4" id="KW-0238">DNA-binding</keyword>
<dbReference type="EMBL" id="CP098809">
    <property type="protein sequence ID" value="USJ27418.1"/>
    <property type="molecule type" value="Genomic_DNA"/>
</dbReference>
<dbReference type="Proteomes" id="UP001055460">
    <property type="component" value="Plasmid pB"/>
</dbReference>
<evidence type="ECO:0000256" key="2">
    <source>
        <dbReference type="ARBA" id="ARBA00023125"/>
    </source>
</evidence>
<gene>
    <name evidence="6" type="ORF">NE863_33790</name>
</gene>
<keyword evidence="6" id="KW-0614">Plasmid</keyword>
<keyword evidence="1" id="KW-0805">Transcription regulation</keyword>
<sequence>MKLKRDMRREQMLDVAMEIVRNQGADELTLGTLAGKAGVSRPIAYEHFSTRAGLLVALFKRLEDNYVHWLRSALREAPTDLTDVADVISDAYFKCLAQFGPEALAISAALKGTEEMAAQQRLMLNVYVELMCDALRPFSGLEDERLRPVCVGLLGAAEALASEAQAGAISQQIATSVLTSLIVKAVADGPQQSWVTFQSQGPGKDDEL</sequence>
<evidence type="ECO:0000259" key="5">
    <source>
        <dbReference type="PROSITE" id="PS50977"/>
    </source>
</evidence>
<dbReference type="AlphaFoldDB" id="A0A9Q8YEG2"/>
<dbReference type="PRINTS" id="PR00455">
    <property type="entry name" value="HTHTETR"/>
</dbReference>